<feature type="transmembrane region" description="Helical" evidence="2">
    <location>
        <begin position="210"/>
        <end position="231"/>
    </location>
</feature>
<name>A0ABX1S4T4_9PSEU</name>
<feature type="transmembrane region" description="Helical" evidence="2">
    <location>
        <begin position="243"/>
        <end position="264"/>
    </location>
</feature>
<comment type="caution">
    <text evidence="4">The sequence shown here is derived from an EMBL/GenBank/DDBJ whole genome shotgun (WGS) entry which is preliminary data.</text>
</comment>
<dbReference type="Proteomes" id="UP000820669">
    <property type="component" value="Unassembled WGS sequence"/>
</dbReference>
<evidence type="ECO:0000313" key="4">
    <source>
        <dbReference type="EMBL" id="NMH95912.1"/>
    </source>
</evidence>
<evidence type="ECO:0000313" key="5">
    <source>
        <dbReference type="Proteomes" id="UP000820669"/>
    </source>
</evidence>
<evidence type="ECO:0000256" key="1">
    <source>
        <dbReference type="SAM" id="MobiDB-lite"/>
    </source>
</evidence>
<keyword evidence="2" id="KW-0812">Transmembrane</keyword>
<feature type="transmembrane region" description="Helical" evidence="2">
    <location>
        <begin position="357"/>
        <end position="376"/>
    </location>
</feature>
<keyword evidence="4" id="KW-0482">Metalloprotease</keyword>
<feature type="transmembrane region" description="Helical" evidence="2">
    <location>
        <begin position="185"/>
        <end position="204"/>
    </location>
</feature>
<sequence length="409" mass="44027">MRDPGVKRLRRFWSRARYARRGRRHRAEDSWEHNATRVAEVLAPYIRRHAIRLLILAGDVRAPKCLDEHLPARPDTQHGGTGRQRRSVPTSADLRASAGPRTPRPVELRRPANRCTLVRSRVVPAAEPHRGTAVSATTPTHPRVVPRWRAPTAAVRTSPATWRTLRREPRPAAIGTPVRRLPGDGASAVVVAVLAGINVVQHVLAPAWWWFAPAAAGALLVWARLTGLGWAQLGLGRDRWRSGAYWGLGASLVVAAAYLIGVLLPGSRSAFLDTRYHLPVSGALLSALVIIPIGTVLLEEIAFRSVLWAALARHTRGWRVLATTSVAFGLWHILPSLHLAAANPGVSAVLGGGGRPLVVVATVAFTALGGAVAGELRRRSGSVLASAGMHWATNSLGVLFGLVAWRLAG</sequence>
<keyword evidence="2" id="KW-0472">Membrane</keyword>
<keyword evidence="4" id="KW-0378">Hydrolase</keyword>
<feature type="domain" description="CAAX prenyl protease 2/Lysostaphin resistance protein A-like" evidence="3">
    <location>
        <begin position="284"/>
        <end position="395"/>
    </location>
</feature>
<feature type="transmembrane region" description="Helical" evidence="2">
    <location>
        <begin position="276"/>
        <end position="298"/>
    </location>
</feature>
<accession>A0ABX1S4T4</accession>
<dbReference type="GO" id="GO:0008237">
    <property type="term" value="F:metallopeptidase activity"/>
    <property type="evidence" value="ECO:0007669"/>
    <property type="project" value="UniProtKB-KW"/>
</dbReference>
<dbReference type="InterPro" id="IPR040701">
    <property type="entry name" value="Bact_RF_family2"/>
</dbReference>
<keyword evidence="4" id="KW-0645">Protease</keyword>
<feature type="transmembrane region" description="Helical" evidence="2">
    <location>
        <begin position="318"/>
        <end position="337"/>
    </location>
</feature>
<evidence type="ECO:0000259" key="3">
    <source>
        <dbReference type="Pfam" id="PF02517"/>
    </source>
</evidence>
<dbReference type="EMBL" id="JAAXLA010000001">
    <property type="protein sequence ID" value="NMH95912.1"/>
    <property type="molecule type" value="Genomic_DNA"/>
</dbReference>
<organism evidence="4 5">
    <name type="scientific">Pseudonocardia acidicola</name>
    <dbReference type="NCBI Taxonomy" id="2724939"/>
    <lineage>
        <taxon>Bacteria</taxon>
        <taxon>Bacillati</taxon>
        <taxon>Actinomycetota</taxon>
        <taxon>Actinomycetes</taxon>
        <taxon>Pseudonocardiales</taxon>
        <taxon>Pseudonocardiaceae</taxon>
        <taxon>Pseudonocardia</taxon>
    </lineage>
</organism>
<proteinExistence type="predicted"/>
<keyword evidence="2" id="KW-1133">Transmembrane helix</keyword>
<dbReference type="InterPro" id="IPR003675">
    <property type="entry name" value="Rce1/LyrA-like_dom"/>
</dbReference>
<protein>
    <submittedName>
        <fullName evidence="4">CPBP family intramembrane metalloprotease</fullName>
    </submittedName>
</protein>
<feature type="transmembrane region" description="Helical" evidence="2">
    <location>
        <begin position="388"/>
        <end position="408"/>
    </location>
</feature>
<evidence type="ECO:0000256" key="2">
    <source>
        <dbReference type="SAM" id="Phobius"/>
    </source>
</evidence>
<reference evidence="4 5" key="1">
    <citation type="submission" date="2020-04" db="EMBL/GenBank/DDBJ databases">
        <authorList>
            <person name="Klaysubun C."/>
            <person name="Duangmal K."/>
            <person name="Lipun K."/>
        </authorList>
    </citation>
    <scope>NUCLEOTIDE SEQUENCE [LARGE SCALE GENOMIC DNA]</scope>
    <source>
        <strain evidence="4 5">K10HN5</strain>
    </source>
</reference>
<keyword evidence="5" id="KW-1185">Reference proteome</keyword>
<feature type="region of interest" description="Disordered" evidence="1">
    <location>
        <begin position="69"/>
        <end position="107"/>
    </location>
</feature>
<dbReference type="Pfam" id="PF02517">
    <property type="entry name" value="Rce1-like"/>
    <property type="match status" value="1"/>
</dbReference>
<gene>
    <name evidence="4" type="ORF">HF526_01020</name>
</gene>
<dbReference type="Pfam" id="PF18844">
    <property type="entry name" value="baeRF_family2"/>
    <property type="match status" value="1"/>
</dbReference>